<comment type="caution">
    <text evidence="1">The sequence shown here is derived from an EMBL/GenBank/DDBJ whole genome shotgun (WGS) entry which is preliminary data.</text>
</comment>
<evidence type="ECO:0000313" key="2">
    <source>
        <dbReference type="Proteomes" id="UP000619743"/>
    </source>
</evidence>
<sequence>MEQQKQIKTVLASLNGRVWAVNRGLVGEQLYVYQNNGAHCVIALVDQHSHEVKATFGMNALAYRDICLARAFLQLVATVRKPKRMLFAA</sequence>
<name>A0A8J2U5S8_9GAMM</name>
<keyword evidence="2" id="KW-1185">Reference proteome</keyword>
<organism evidence="1 2">
    <name type="scientific">Neiella marina</name>
    <dbReference type="NCBI Taxonomy" id="508461"/>
    <lineage>
        <taxon>Bacteria</taxon>
        <taxon>Pseudomonadati</taxon>
        <taxon>Pseudomonadota</taxon>
        <taxon>Gammaproteobacteria</taxon>
        <taxon>Alteromonadales</taxon>
        <taxon>Echinimonadaceae</taxon>
        <taxon>Neiella</taxon>
    </lineage>
</organism>
<evidence type="ECO:0000313" key="1">
    <source>
        <dbReference type="EMBL" id="GGA80641.1"/>
    </source>
</evidence>
<dbReference type="EMBL" id="BMDX01000011">
    <property type="protein sequence ID" value="GGA80641.1"/>
    <property type="molecule type" value="Genomic_DNA"/>
</dbReference>
<gene>
    <name evidence="1" type="ORF">GCM10011369_23220</name>
</gene>
<dbReference type="AlphaFoldDB" id="A0A8J2U5S8"/>
<reference evidence="2" key="1">
    <citation type="journal article" date="2019" name="Int. J. Syst. Evol. Microbiol.">
        <title>The Global Catalogue of Microorganisms (GCM) 10K type strain sequencing project: providing services to taxonomists for standard genome sequencing and annotation.</title>
        <authorList>
            <consortium name="The Broad Institute Genomics Platform"/>
            <consortium name="The Broad Institute Genome Sequencing Center for Infectious Disease"/>
            <person name="Wu L."/>
            <person name="Ma J."/>
        </authorList>
    </citation>
    <scope>NUCLEOTIDE SEQUENCE [LARGE SCALE GENOMIC DNA]</scope>
    <source>
        <strain evidence="2">CGMCC 1.10130</strain>
    </source>
</reference>
<dbReference type="RefSeq" id="WP_188708186.1">
    <property type="nucleotide sequence ID" value="NZ_BMDX01000011.1"/>
</dbReference>
<accession>A0A8J2U5S8</accession>
<dbReference type="Proteomes" id="UP000619743">
    <property type="component" value="Unassembled WGS sequence"/>
</dbReference>
<proteinExistence type="predicted"/>
<protein>
    <submittedName>
        <fullName evidence="1">Uncharacterized protein</fullName>
    </submittedName>
</protein>